<dbReference type="InterPro" id="IPR036390">
    <property type="entry name" value="WH_DNA-bd_sf"/>
</dbReference>
<dbReference type="InterPro" id="IPR011608">
    <property type="entry name" value="PRD"/>
</dbReference>
<sequence length="691" mass="79556">MLILTERQKNLLILLQKAQGGIGIKQIEERIKVSRRTIYREFKELKKPLQKRGLAIVTIEGKYQIQGQTEDLNELKDDLGEDNPRNEMSVSKRQNALAIKLLFNDEPQKIIALALELHVSEATIQNDLRDVGKAISEYGITLIKKRGVGVYVKGTEITRRQVLCGILLNEINEYRFFNYIENNQYEQEYFLNLIERELLQEIKIDLKKSILQEISLASDHQLMQLILMFAICLMRMQQGQVIKADAKIDDKTLKYQGLVYEFLTNYEKKYPLQVLRQEVLFLAKYVESCDQEASPVFYDDDQELLLSIKIKQFIQQVSNDIRWDFQRNPVFFQKVTKHIGGIIKKKVNQLPNSPIETLTRVSEQYPKLFASISQSWQDNFPTNTLPISELQLLLLYFANELKNRRYQVKVSFLIICENGIGTSSILASRIQKEIPNISNIKVSNVSEVRKLDLSQYDMVLSTIKLPGFPRKYQIVSPLLLDEELGRIKDYLEKSQRKMQENIAVSKENVEKIINHDPIQGLNEIAISSLFCSDLVNGIEVKRLNNKTTLIDEVVDEIVLMVTTSIIRNRTEVAQNLKRRISLAPIGIPDSSIALLHTSSQEIKRCYFTVIDLSCPIRLKAMDQNEIEVTRILVMLGPKNLSEVEQKVMGLISSMIIMSDQSLSLFEKGSKQQIQDVISKRFLQEIKVGIPI</sequence>
<dbReference type="Gene3D" id="1.10.10.10">
    <property type="entry name" value="Winged helix-like DNA-binding domain superfamily/Winged helix DNA-binding domain"/>
    <property type="match status" value="2"/>
</dbReference>
<dbReference type="AlphaFoldDB" id="A0A0R1WRA9"/>
<dbReference type="SUPFAM" id="SSF52794">
    <property type="entry name" value="PTS system IIB component-like"/>
    <property type="match status" value="1"/>
</dbReference>
<dbReference type="PANTHER" id="PTHR30185:SF18">
    <property type="entry name" value="TRANSCRIPTIONAL REGULATOR MTLR"/>
    <property type="match status" value="1"/>
</dbReference>
<dbReference type="PROSITE" id="PS51372">
    <property type="entry name" value="PRD_2"/>
    <property type="match status" value="1"/>
</dbReference>
<dbReference type="Gene3D" id="3.40.930.10">
    <property type="entry name" value="Mannitol-specific EII, Chain A"/>
    <property type="match status" value="1"/>
</dbReference>
<keyword evidence="2" id="KW-0805">Transcription regulation</keyword>
<feature type="domain" description="PTS EIIB type-2" evidence="5">
    <location>
        <begin position="410"/>
        <end position="499"/>
    </location>
</feature>
<evidence type="ECO:0000256" key="1">
    <source>
        <dbReference type="ARBA" id="ARBA00022679"/>
    </source>
</evidence>
<dbReference type="GO" id="GO:0009401">
    <property type="term" value="P:phosphoenolpyruvate-dependent sugar phosphotransferase system"/>
    <property type="evidence" value="ECO:0007669"/>
    <property type="project" value="InterPro"/>
</dbReference>
<dbReference type="RefSeq" id="WP_035519851.1">
    <property type="nucleotide sequence ID" value="NZ_AZGD01000023.1"/>
</dbReference>
<dbReference type="InterPro" id="IPR050661">
    <property type="entry name" value="BglG_antiterminators"/>
</dbReference>
<dbReference type="Proteomes" id="UP000051054">
    <property type="component" value="Unassembled WGS sequence"/>
</dbReference>
<keyword evidence="1" id="KW-0808">Transferase</keyword>
<reference evidence="7 8" key="1">
    <citation type="journal article" date="2015" name="Genome Announc.">
        <title>Expanding the biotechnology potential of lactobacilli through comparative genomics of 213 strains and associated genera.</title>
        <authorList>
            <person name="Sun Z."/>
            <person name="Harris H.M."/>
            <person name="McCann A."/>
            <person name="Guo C."/>
            <person name="Argimon S."/>
            <person name="Zhang W."/>
            <person name="Yang X."/>
            <person name="Jeffery I.B."/>
            <person name="Cooney J.C."/>
            <person name="Kagawa T.F."/>
            <person name="Liu W."/>
            <person name="Song Y."/>
            <person name="Salvetti E."/>
            <person name="Wrobel A."/>
            <person name="Rasinkangas P."/>
            <person name="Parkhill J."/>
            <person name="Rea M.C."/>
            <person name="O'Sullivan O."/>
            <person name="Ritari J."/>
            <person name="Douillard F.P."/>
            <person name="Paul Ross R."/>
            <person name="Yang R."/>
            <person name="Briner A.E."/>
            <person name="Felis G.E."/>
            <person name="de Vos W.M."/>
            <person name="Barrangou R."/>
            <person name="Klaenhammer T.R."/>
            <person name="Caufield P.W."/>
            <person name="Cui Y."/>
            <person name="Zhang H."/>
            <person name="O'Toole P.W."/>
        </authorList>
    </citation>
    <scope>NUCLEOTIDE SEQUENCE [LARGE SCALE GENOMIC DNA]</scope>
    <source>
        <strain evidence="7 8">DSM 18933</strain>
    </source>
</reference>
<dbReference type="InterPro" id="IPR036095">
    <property type="entry name" value="PTS_EIIB-like_sf"/>
</dbReference>
<feature type="domain" description="PTS EIIA type-2" evidence="4">
    <location>
        <begin position="533"/>
        <end position="680"/>
    </location>
</feature>
<dbReference type="EMBL" id="AZGD01000023">
    <property type="protein sequence ID" value="KRM19973.1"/>
    <property type="molecule type" value="Genomic_DNA"/>
</dbReference>
<keyword evidence="8" id="KW-1185">Reference proteome</keyword>
<evidence type="ECO:0000259" key="4">
    <source>
        <dbReference type="PROSITE" id="PS51094"/>
    </source>
</evidence>
<organism evidence="7 8">
    <name type="scientific">Ligilactobacillus hayakitensis DSM 18933 = JCM 14209</name>
    <dbReference type="NCBI Taxonomy" id="1423755"/>
    <lineage>
        <taxon>Bacteria</taxon>
        <taxon>Bacillati</taxon>
        <taxon>Bacillota</taxon>
        <taxon>Bacilli</taxon>
        <taxon>Lactobacillales</taxon>
        <taxon>Lactobacillaceae</taxon>
        <taxon>Ligilactobacillus</taxon>
    </lineage>
</organism>
<keyword evidence="3" id="KW-0804">Transcription</keyword>
<dbReference type="SUPFAM" id="SSF46785">
    <property type="entry name" value="Winged helix' DNA-binding domain"/>
    <property type="match status" value="1"/>
</dbReference>
<evidence type="ECO:0000259" key="5">
    <source>
        <dbReference type="PROSITE" id="PS51099"/>
    </source>
</evidence>
<dbReference type="eggNOG" id="COG3711">
    <property type="taxonomic scope" value="Bacteria"/>
</dbReference>
<gene>
    <name evidence="7" type="ORF">FC40_GL001224</name>
</gene>
<dbReference type="STRING" id="1423755.FC40_GL001224"/>
<dbReference type="Pfam" id="PF00359">
    <property type="entry name" value="PTS_EIIA_2"/>
    <property type="match status" value="1"/>
</dbReference>
<evidence type="ECO:0000256" key="3">
    <source>
        <dbReference type="ARBA" id="ARBA00023163"/>
    </source>
</evidence>
<comment type="caution">
    <text evidence="7">The sequence shown here is derived from an EMBL/GenBank/DDBJ whole genome shotgun (WGS) entry which is preliminary data.</text>
</comment>
<dbReference type="GO" id="GO:0008982">
    <property type="term" value="F:protein-N(PI)-phosphohistidine-sugar phosphotransferase activity"/>
    <property type="evidence" value="ECO:0007669"/>
    <property type="project" value="InterPro"/>
</dbReference>
<dbReference type="Gene3D" id="3.40.50.2300">
    <property type="match status" value="1"/>
</dbReference>
<protein>
    <submittedName>
        <fullName evidence="7">Mannitol operon transcriptional antiterminator</fullName>
    </submittedName>
</protein>
<dbReference type="OrthoDB" id="9776005at2"/>
<dbReference type="PROSITE" id="PS51094">
    <property type="entry name" value="PTS_EIIA_TYPE_2"/>
    <property type="match status" value="1"/>
</dbReference>
<evidence type="ECO:0000313" key="7">
    <source>
        <dbReference type="EMBL" id="KRM19973.1"/>
    </source>
</evidence>
<dbReference type="InterPro" id="IPR013011">
    <property type="entry name" value="PTS_EIIB_2"/>
</dbReference>
<proteinExistence type="predicted"/>
<dbReference type="InterPro" id="IPR036388">
    <property type="entry name" value="WH-like_DNA-bd_sf"/>
</dbReference>
<name>A0A0R1WRA9_9LACO</name>
<evidence type="ECO:0000256" key="2">
    <source>
        <dbReference type="ARBA" id="ARBA00023015"/>
    </source>
</evidence>
<dbReference type="Pfam" id="PF05043">
    <property type="entry name" value="Mga"/>
    <property type="match status" value="1"/>
</dbReference>
<evidence type="ECO:0000259" key="6">
    <source>
        <dbReference type="PROSITE" id="PS51372"/>
    </source>
</evidence>
<dbReference type="InterPro" id="IPR013196">
    <property type="entry name" value="HTH_11"/>
</dbReference>
<evidence type="ECO:0000313" key="8">
    <source>
        <dbReference type="Proteomes" id="UP000051054"/>
    </source>
</evidence>
<dbReference type="GO" id="GO:0006355">
    <property type="term" value="P:regulation of DNA-templated transcription"/>
    <property type="evidence" value="ECO:0007669"/>
    <property type="project" value="InterPro"/>
</dbReference>
<dbReference type="InterPro" id="IPR007737">
    <property type="entry name" value="Mga_HTH"/>
</dbReference>
<dbReference type="InterPro" id="IPR002178">
    <property type="entry name" value="PTS_EIIA_type-2_dom"/>
</dbReference>
<dbReference type="CDD" id="cd05568">
    <property type="entry name" value="PTS_IIB_bgl_like"/>
    <property type="match status" value="1"/>
</dbReference>
<dbReference type="InterPro" id="IPR016152">
    <property type="entry name" value="PTrfase/Anion_transptr"/>
</dbReference>
<dbReference type="Pfam" id="PF08279">
    <property type="entry name" value="HTH_11"/>
    <property type="match status" value="1"/>
</dbReference>
<dbReference type="PANTHER" id="PTHR30185">
    <property type="entry name" value="CRYPTIC BETA-GLUCOSIDE BGL OPERON ANTITERMINATOR"/>
    <property type="match status" value="1"/>
</dbReference>
<dbReference type="PATRIC" id="fig|1423755.3.peg.1295"/>
<feature type="domain" description="PRD" evidence="6">
    <location>
        <begin position="301"/>
        <end position="407"/>
    </location>
</feature>
<dbReference type="PROSITE" id="PS51099">
    <property type="entry name" value="PTS_EIIB_TYPE_2"/>
    <property type="match status" value="1"/>
</dbReference>
<accession>A0A0R1WRA9</accession>
<dbReference type="SUPFAM" id="SSF55804">
    <property type="entry name" value="Phoshotransferase/anion transport protein"/>
    <property type="match status" value="1"/>
</dbReference>